<reference evidence="1 2" key="1">
    <citation type="journal article" date="2019" name="Sci. Rep.">
        <title>Orb-weaving spider Araneus ventricosus genome elucidates the spidroin gene catalogue.</title>
        <authorList>
            <person name="Kono N."/>
            <person name="Nakamura H."/>
            <person name="Ohtoshi R."/>
            <person name="Moran D.A.P."/>
            <person name="Shinohara A."/>
            <person name="Yoshida Y."/>
            <person name="Fujiwara M."/>
            <person name="Mori M."/>
            <person name="Tomita M."/>
            <person name="Arakawa K."/>
        </authorList>
    </citation>
    <scope>NUCLEOTIDE SEQUENCE [LARGE SCALE GENOMIC DNA]</scope>
</reference>
<protein>
    <submittedName>
        <fullName evidence="1">Uncharacterized protein</fullName>
    </submittedName>
</protein>
<comment type="caution">
    <text evidence="1">The sequence shown here is derived from an EMBL/GenBank/DDBJ whole genome shotgun (WGS) entry which is preliminary data.</text>
</comment>
<keyword evidence="2" id="KW-1185">Reference proteome</keyword>
<dbReference type="AlphaFoldDB" id="A0A4Y2D6L9"/>
<evidence type="ECO:0000313" key="1">
    <source>
        <dbReference type="EMBL" id="GBM11767.1"/>
    </source>
</evidence>
<accession>A0A4Y2D6L9</accession>
<organism evidence="1 2">
    <name type="scientific">Araneus ventricosus</name>
    <name type="common">Orbweaver spider</name>
    <name type="synonym">Epeira ventricosa</name>
    <dbReference type="NCBI Taxonomy" id="182803"/>
    <lineage>
        <taxon>Eukaryota</taxon>
        <taxon>Metazoa</taxon>
        <taxon>Ecdysozoa</taxon>
        <taxon>Arthropoda</taxon>
        <taxon>Chelicerata</taxon>
        <taxon>Arachnida</taxon>
        <taxon>Araneae</taxon>
        <taxon>Araneomorphae</taxon>
        <taxon>Entelegynae</taxon>
        <taxon>Araneoidea</taxon>
        <taxon>Araneidae</taxon>
        <taxon>Araneus</taxon>
    </lineage>
</organism>
<dbReference type="EMBL" id="BGPR01000304">
    <property type="protein sequence ID" value="GBM11767.1"/>
    <property type="molecule type" value="Genomic_DNA"/>
</dbReference>
<name>A0A4Y2D6L9_ARAVE</name>
<proteinExistence type="predicted"/>
<evidence type="ECO:0000313" key="2">
    <source>
        <dbReference type="Proteomes" id="UP000499080"/>
    </source>
</evidence>
<gene>
    <name evidence="1" type="ORF">AVEN_22905_1</name>
</gene>
<dbReference type="Proteomes" id="UP000499080">
    <property type="component" value="Unassembled WGS sequence"/>
</dbReference>
<sequence length="138" mass="15611">MPEWIVWTNGIGIGSRLACRGWMITAMKGTSSTKSASERNRDEGFLREEERIFSDVQCQRSDTDDSIKLPLRAAHATIPRLGTTCHRKWALRVTPPLYTHQGSDTPLTYPTAYHPRTRGGPQWDEVYEKVQGKALPLV</sequence>